<reference evidence="3" key="1">
    <citation type="submission" date="2014-04" db="EMBL/GenBank/DDBJ databases">
        <title>Evolutionary Origins and Diversification of the Mycorrhizal Mutualists.</title>
        <authorList>
            <consortium name="DOE Joint Genome Institute"/>
            <consortium name="Mycorrhizal Genomics Consortium"/>
            <person name="Kohler A."/>
            <person name="Kuo A."/>
            <person name="Nagy L.G."/>
            <person name="Floudas D."/>
            <person name="Copeland A."/>
            <person name="Barry K.W."/>
            <person name="Cichocki N."/>
            <person name="Veneault-Fourrey C."/>
            <person name="LaButti K."/>
            <person name="Lindquist E.A."/>
            <person name="Lipzen A."/>
            <person name="Lundell T."/>
            <person name="Morin E."/>
            <person name="Murat C."/>
            <person name="Riley R."/>
            <person name="Ohm R."/>
            <person name="Sun H."/>
            <person name="Tunlid A."/>
            <person name="Henrissat B."/>
            <person name="Grigoriev I.V."/>
            <person name="Hibbett D.S."/>
            <person name="Martin F."/>
        </authorList>
    </citation>
    <scope>NUCLEOTIDE SEQUENCE [LARGE SCALE GENOMIC DNA]</scope>
    <source>
        <strain evidence="3">FD-334 SS-4</strain>
    </source>
</reference>
<accession>A0A0D2N830</accession>
<gene>
    <name evidence="2" type="ORF">HYPSUDRAFT_209992</name>
</gene>
<proteinExistence type="predicted"/>
<feature type="compositionally biased region" description="Acidic residues" evidence="1">
    <location>
        <begin position="198"/>
        <end position="208"/>
    </location>
</feature>
<dbReference type="Proteomes" id="UP000054270">
    <property type="component" value="Unassembled WGS sequence"/>
</dbReference>
<evidence type="ECO:0000313" key="2">
    <source>
        <dbReference type="EMBL" id="KJA12921.1"/>
    </source>
</evidence>
<evidence type="ECO:0000256" key="1">
    <source>
        <dbReference type="SAM" id="MobiDB-lite"/>
    </source>
</evidence>
<protein>
    <submittedName>
        <fullName evidence="2">Uncharacterized protein</fullName>
    </submittedName>
</protein>
<sequence>MAPSKIPATVDHFAELDHFYRLREHLPPFADIFSRQLPNPRTAKAACIALFDAVNDHENAFPDDRSNHPGYRSLLATLTYFWMKEKTMYPTPSWCLMVGGLVHLQLRDFLADGQGTLLPSSMPAAASSVSYSSKNKPHPIVKKEPLFKTEPLATSSRPSPVSVILPTLPSSSKASRNTRSKGRTPSRARKDEDNDANKDDEEDADGSDDPNTIHPRPSNLKVGRPPKRARSSSVKSEKGVDAPSYSGFAARGEHALPGPPSEEALSVEDFPNLE</sequence>
<name>A0A0D2N830_HYPSF</name>
<keyword evidence="3" id="KW-1185">Reference proteome</keyword>
<feature type="compositionally biased region" description="Basic and acidic residues" evidence="1">
    <location>
        <begin position="188"/>
        <end position="197"/>
    </location>
</feature>
<dbReference type="AlphaFoldDB" id="A0A0D2N830"/>
<dbReference type="EMBL" id="KN817839">
    <property type="protein sequence ID" value="KJA12921.1"/>
    <property type="molecule type" value="Genomic_DNA"/>
</dbReference>
<feature type="non-terminal residue" evidence="2">
    <location>
        <position position="274"/>
    </location>
</feature>
<feature type="compositionally biased region" description="Basic residues" evidence="1">
    <location>
        <begin position="176"/>
        <end position="187"/>
    </location>
</feature>
<organism evidence="2 3">
    <name type="scientific">Hypholoma sublateritium (strain FD-334 SS-4)</name>
    <dbReference type="NCBI Taxonomy" id="945553"/>
    <lineage>
        <taxon>Eukaryota</taxon>
        <taxon>Fungi</taxon>
        <taxon>Dikarya</taxon>
        <taxon>Basidiomycota</taxon>
        <taxon>Agaricomycotina</taxon>
        <taxon>Agaricomycetes</taxon>
        <taxon>Agaricomycetidae</taxon>
        <taxon>Agaricales</taxon>
        <taxon>Agaricineae</taxon>
        <taxon>Strophariaceae</taxon>
        <taxon>Hypholoma</taxon>
    </lineage>
</organism>
<evidence type="ECO:0000313" key="3">
    <source>
        <dbReference type="Proteomes" id="UP000054270"/>
    </source>
</evidence>
<feature type="region of interest" description="Disordered" evidence="1">
    <location>
        <begin position="127"/>
        <end position="274"/>
    </location>
</feature>